<sequence length="65" mass="7188">MNLKIFPENCIACGLCHTYNTIFDYDDNGLVRLVNEAHDLTLPHDPSIISAAKNCPTQAILVKSD</sequence>
<proteinExistence type="predicted"/>
<gene>
    <name evidence="2" type="ORF">Hs30E_12160</name>
</gene>
<accession>A0A6A0BDC5</accession>
<dbReference type="InterPro" id="IPR052395">
    <property type="entry name" value="ET_Ferredoxin"/>
</dbReference>
<dbReference type="PANTHER" id="PTHR39163:SF1">
    <property type="entry name" value="FERREDOXIN"/>
    <property type="match status" value="1"/>
</dbReference>
<protein>
    <submittedName>
        <fullName evidence="2">Ferredoxin</fullName>
    </submittedName>
</protein>
<comment type="cofactor">
    <cofactor evidence="1">
        <name>[4Fe-4S] cluster</name>
        <dbReference type="ChEBI" id="CHEBI:49883"/>
    </cofactor>
</comment>
<dbReference type="RefSeq" id="WP_172208909.1">
    <property type="nucleotide sequence ID" value="NZ_BLLI01000033.1"/>
</dbReference>
<evidence type="ECO:0000256" key="1">
    <source>
        <dbReference type="ARBA" id="ARBA00001966"/>
    </source>
</evidence>
<keyword evidence="3" id="KW-1185">Reference proteome</keyword>
<organism evidence="2 3">
    <name type="scientific">Pseudolactococcus hodotermopsidis</name>
    <dbReference type="NCBI Taxonomy" id="2709157"/>
    <lineage>
        <taxon>Bacteria</taxon>
        <taxon>Bacillati</taxon>
        <taxon>Bacillota</taxon>
        <taxon>Bacilli</taxon>
        <taxon>Lactobacillales</taxon>
        <taxon>Streptococcaceae</taxon>
        <taxon>Pseudolactococcus</taxon>
    </lineage>
</organism>
<dbReference type="Proteomes" id="UP000480303">
    <property type="component" value="Unassembled WGS sequence"/>
</dbReference>
<dbReference type="SUPFAM" id="SSF54862">
    <property type="entry name" value="4Fe-4S ferredoxins"/>
    <property type="match status" value="1"/>
</dbReference>
<dbReference type="Pfam" id="PF13459">
    <property type="entry name" value="Fer4_15"/>
    <property type="match status" value="1"/>
</dbReference>
<comment type="caution">
    <text evidence="2">The sequence shown here is derived from an EMBL/GenBank/DDBJ whole genome shotgun (WGS) entry which is preliminary data.</text>
</comment>
<evidence type="ECO:0000313" key="2">
    <source>
        <dbReference type="EMBL" id="GFH42665.1"/>
    </source>
</evidence>
<name>A0A6A0BDC5_9LACT</name>
<dbReference type="AlphaFoldDB" id="A0A6A0BDC5"/>
<reference evidence="2 3" key="1">
    <citation type="submission" date="2020-02" db="EMBL/GenBank/DDBJ databases">
        <title>Draft genome sequence of Lactococcus sp. Hs30E4-3.</title>
        <authorList>
            <person name="Noda S."/>
            <person name="Yuki M."/>
            <person name="Ohkuma M."/>
        </authorList>
    </citation>
    <scope>NUCLEOTIDE SEQUENCE [LARGE SCALE GENOMIC DNA]</scope>
    <source>
        <strain evidence="2 3">Hs30E4-3</strain>
    </source>
</reference>
<evidence type="ECO:0000313" key="3">
    <source>
        <dbReference type="Proteomes" id="UP000480303"/>
    </source>
</evidence>
<dbReference type="EMBL" id="BLLI01000033">
    <property type="protein sequence ID" value="GFH42665.1"/>
    <property type="molecule type" value="Genomic_DNA"/>
</dbReference>
<dbReference type="Gene3D" id="3.30.70.20">
    <property type="match status" value="1"/>
</dbReference>
<dbReference type="PANTHER" id="PTHR39163">
    <property type="entry name" value="FERREDOXIN"/>
    <property type="match status" value="1"/>
</dbReference>